<feature type="region of interest" description="Disordered" evidence="1">
    <location>
        <begin position="282"/>
        <end position="410"/>
    </location>
</feature>
<name>A0A3M7B133_HORWE</name>
<evidence type="ECO:0000256" key="1">
    <source>
        <dbReference type="SAM" id="MobiDB-lite"/>
    </source>
</evidence>
<proteinExistence type="predicted"/>
<dbReference type="VEuPathDB" id="FungiDB:BTJ68_13689"/>
<feature type="region of interest" description="Disordered" evidence="1">
    <location>
        <begin position="60"/>
        <end position="128"/>
    </location>
</feature>
<feature type="compositionally biased region" description="Pro residues" evidence="1">
    <location>
        <begin position="74"/>
        <end position="84"/>
    </location>
</feature>
<dbReference type="Proteomes" id="UP000276864">
    <property type="component" value="Unassembled WGS sequence"/>
</dbReference>
<evidence type="ECO:0000313" key="3">
    <source>
        <dbReference type="Proteomes" id="UP000276864"/>
    </source>
</evidence>
<evidence type="ECO:0000313" key="2">
    <source>
        <dbReference type="EMBL" id="RMY33514.1"/>
    </source>
</evidence>
<organism evidence="2 3">
    <name type="scientific">Hortaea werneckii</name>
    <name type="common">Black yeast</name>
    <name type="synonym">Cladosporium werneckii</name>
    <dbReference type="NCBI Taxonomy" id="91943"/>
    <lineage>
        <taxon>Eukaryota</taxon>
        <taxon>Fungi</taxon>
        <taxon>Dikarya</taxon>
        <taxon>Ascomycota</taxon>
        <taxon>Pezizomycotina</taxon>
        <taxon>Dothideomycetes</taxon>
        <taxon>Dothideomycetidae</taxon>
        <taxon>Mycosphaerellales</taxon>
        <taxon>Teratosphaeriaceae</taxon>
        <taxon>Hortaea</taxon>
    </lineage>
</organism>
<feature type="compositionally biased region" description="Polar residues" evidence="1">
    <location>
        <begin position="60"/>
        <end position="70"/>
    </location>
</feature>
<dbReference type="AlphaFoldDB" id="A0A3M7B133"/>
<protein>
    <submittedName>
        <fullName evidence="2">Uncharacterized protein</fullName>
    </submittedName>
</protein>
<feature type="compositionally biased region" description="Basic and acidic residues" evidence="1">
    <location>
        <begin position="393"/>
        <end position="410"/>
    </location>
</feature>
<feature type="region of interest" description="Disordered" evidence="1">
    <location>
        <begin position="158"/>
        <end position="204"/>
    </location>
</feature>
<feature type="compositionally biased region" description="Basic and acidic residues" evidence="1">
    <location>
        <begin position="282"/>
        <end position="293"/>
    </location>
</feature>
<dbReference type="EMBL" id="QWIM01000534">
    <property type="protein sequence ID" value="RMY33514.1"/>
    <property type="molecule type" value="Genomic_DNA"/>
</dbReference>
<comment type="caution">
    <text evidence="2">The sequence shown here is derived from an EMBL/GenBank/DDBJ whole genome shotgun (WGS) entry which is preliminary data.</text>
</comment>
<feature type="compositionally biased region" description="Basic and acidic residues" evidence="1">
    <location>
        <begin position="319"/>
        <end position="331"/>
    </location>
</feature>
<gene>
    <name evidence="2" type="ORF">D0866_05875</name>
</gene>
<feature type="compositionally biased region" description="Basic residues" evidence="1">
    <location>
        <begin position="382"/>
        <end position="391"/>
    </location>
</feature>
<reference evidence="2 3" key="1">
    <citation type="journal article" date="2018" name="BMC Genomics">
        <title>Genomic evidence for intraspecific hybridization in a clonal and extremely halotolerant yeast.</title>
        <authorList>
            <person name="Gostincar C."/>
            <person name="Stajich J.E."/>
            <person name="Zupancic J."/>
            <person name="Zalar P."/>
            <person name="Gunde-Cimerman N."/>
        </authorList>
    </citation>
    <scope>NUCLEOTIDE SEQUENCE [LARGE SCALE GENOMIC DNA]</scope>
    <source>
        <strain evidence="2 3">EXF-6651</strain>
    </source>
</reference>
<accession>A0A3M7B133</accession>
<sequence length="410" mass="44975">MKPELETGHLGTEFFRLALSSKRPTQPLRAPSKGRLTLPSKHKFFPKLLIVTSAFLQTSPPHTANMNQEAPQPIISPPLSPPPAMDITIDASQGEQPPELGAGQPATKPQAKVKLPKGPYRPPTGLDNTKYLKSDLRAFGFDAKEVKQLIAKREPIVDGQGQRPPHAAGAVVRSDSYGSNNSWNDGEGGEDKWTGRAGRTNGKNGNGKAYEHLYLTEGTSKLGSLRPSTRLATLWAWEHYEPGNARLLEFNLISHSVRMRSCPDILKGKQVVYTKTGPKVEEIKGTSRRREDTPVDEDDDASLGDGQDGRAQGYGATVSKEEVVKAEKAKVSDGTGRRKGKARVQEKGAMEGETLPEAPKPETRKRQRLSLGNDEKQEAPKRSTRIRRAPLRLKQEFGESDDEAIKAEEA</sequence>